<proteinExistence type="inferred from homology"/>
<comment type="pathway">
    <text evidence="5 8">Amino-acid biosynthesis; L-lysine biosynthesis via DAP pathway; L-lysine from DL-2,6-diaminopimelate: step 1/1.</text>
</comment>
<dbReference type="InterPro" id="IPR000183">
    <property type="entry name" value="Orn/DAP/Arg_de-COase"/>
</dbReference>
<dbReference type="SUPFAM" id="SSF50621">
    <property type="entry name" value="Alanine racemase C-terminal domain-like"/>
    <property type="match status" value="1"/>
</dbReference>
<feature type="domain" description="Orn/DAP/Arg decarboxylase 2 N-terminal" evidence="9">
    <location>
        <begin position="43"/>
        <end position="287"/>
    </location>
</feature>
<dbReference type="RefSeq" id="WP_289505019.1">
    <property type="nucleotide sequence ID" value="NZ_CP116805.1"/>
</dbReference>
<dbReference type="CDD" id="cd06828">
    <property type="entry name" value="PLPDE_III_DapDC"/>
    <property type="match status" value="1"/>
</dbReference>
<dbReference type="InterPro" id="IPR029066">
    <property type="entry name" value="PLP-binding_barrel"/>
</dbReference>
<dbReference type="EC" id="4.1.1.20" evidence="5 6"/>
<keyword evidence="5 8" id="KW-0457">Lysine biosynthesis</keyword>
<evidence type="ECO:0000256" key="5">
    <source>
        <dbReference type="HAMAP-Rule" id="MF_02120"/>
    </source>
</evidence>
<name>A0AAE9XS04_9PROT</name>
<sequence length="427" mass="45257">MPSKKSRPAIHYRDDILTIEDIPLPALAERVGTPAYIYSRAAMQAAYARYRDAFEGMDALVCYAVKANTNLSVIRTFADMGSGADVVSGGELRRALAAGVPARRIVFSGVAKTREEIDFALNADILQFNVESEPELKAISAAAMAFGRRARIAIRVNPDVDAGTHAKISTGLTENKFGIALNRALGVFREAKTLPGIDIQGVAVHIGSQLTSLAPYGLTFDRIAAFVGQLAAAGIKLSTIDIGGGLGIAYHEDTGPIPTPADLAKLARERLGGLGCRLIVEPGRSLVGAAGLLLTRVIYEKHGGDRRFLILDGAMNDLMRPALYDAYHRIVPVVRTGAPESPADIVGPVCETGDTFARARPMPPLQPGDLVAILDAGAYGAVMASTYNARPLVPEVMVDGGSASIIRERPSHADMMALDSNRAIAFA</sequence>
<dbReference type="KEGG" id="gso:PH603_05635"/>
<feature type="binding site" evidence="5">
    <location>
        <position position="379"/>
    </location>
    <ligand>
        <name>pyridoxal 5'-phosphate</name>
        <dbReference type="ChEBI" id="CHEBI:597326"/>
    </ligand>
</feature>
<accession>A0AAE9XS04</accession>
<keyword evidence="5" id="KW-0028">Amino-acid biosynthesis</keyword>
<dbReference type="Proteomes" id="UP001217500">
    <property type="component" value="Chromosome"/>
</dbReference>
<evidence type="ECO:0000256" key="8">
    <source>
        <dbReference type="RuleBase" id="RU003738"/>
    </source>
</evidence>
<keyword evidence="3 5" id="KW-0663">Pyridoxal phosphate</keyword>
<comment type="function">
    <text evidence="5">Specifically catalyzes the decarboxylation of meso-diaminopimelate (meso-DAP) to L-lysine.</text>
</comment>
<comment type="similarity">
    <text evidence="5">Belongs to the Orn/Lys/Arg decarboxylase class-II family. LysA subfamily.</text>
</comment>
<feature type="active site" description="Proton donor" evidence="7">
    <location>
        <position position="350"/>
    </location>
</feature>
<dbReference type="InterPro" id="IPR009006">
    <property type="entry name" value="Ala_racemase/Decarboxylase_C"/>
</dbReference>
<evidence type="ECO:0000256" key="3">
    <source>
        <dbReference type="ARBA" id="ARBA00022898"/>
    </source>
</evidence>
<dbReference type="PRINTS" id="PR01181">
    <property type="entry name" value="DAPDCRBXLASE"/>
</dbReference>
<feature type="binding site" evidence="5">
    <location>
        <position position="324"/>
    </location>
    <ligand>
        <name>substrate</name>
    </ligand>
</feature>
<dbReference type="InterPro" id="IPR022644">
    <property type="entry name" value="De-COase2_N"/>
</dbReference>
<keyword evidence="4 5" id="KW-0456">Lyase</keyword>
<evidence type="ECO:0000259" key="9">
    <source>
        <dbReference type="Pfam" id="PF02784"/>
    </source>
</evidence>
<dbReference type="PANTHER" id="PTHR43727">
    <property type="entry name" value="DIAMINOPIMELATE DECARBOXYLASE"/>
    <property type="match status" value="1"/>
</dbReference>
<dbReference type="NCBIfam" id="TIGR01048">
    <property type="entry name" value="lysA"/>
    <property type="match status" value="1"/>
</dbReference>
<organism evidence="10 11">
    <name type="scientific">Gimibacter soli</name>
    <dbReference type="NCBI Taxonomy" id="3024400"/>
    <lineage>
        <taxon>Bacteria</taxon>
        <taxon>Pseudomonadati</taxon>
        <taxon>Pseudomonadota</taxon>
        <taxon>Alphaproteobacteria</taxon>
        <taxon>Kordiimonadales</taxon>
        <taxon>Temperatibacteraceae</taxon>
        <taxon>Gimibacter</taxon>
    </lineage>
</organism>
<dbReference type="Gene3D" id="2.40.37.10">
    <property type="entry name" value="Lyase, Ornithine Decarboxylase, Chain A, domain 1"/>
    <property type="match status" value="1"/>
</dbReference>
<feature type="binding site" evidence="5">
    <location>
        <begin position="281"/>
        <end position="284"/>
    </location>
    <ligand>
        <name>pyridoxal 5'-phosphate</name>
        <dbReference type="ChEBI" id="CHEBI:597326"/>
    </ligand>
</feature>
<evidence type="ECO:0000256" key="4">
    <source>
        <dbReference type="ARBA" id="ARBA00023239"/>
    </source>
</evidence>
<evidence type="ECO:0000256" key="2">
    <source>
        <dbReference type="ARBA" id="ARBA00022793"/>
    </source>
</evidence>
<protein>
    <recommendedName>
        <fullName evidence="5 6">Diaminopimelate decarboxylase</fullName>
        <shortName evidence="5">DAP decarboxylase</shortName>
        <shortName evidence="5">DAPDC</shortName>
        <ecNumber evidence="5 6">4.1.1.20</ecNumber>
    </recommendedName>
</protein>
<dbReference type="FunFam" id="3.20.20.10:FF:000003">
    <property type="entry name" value="Diaminopimelate decarboxylase"/>
    <property type="match status" value="1"/>
</dbReference>
<dbReference type="Gene3D" id="3.20.20.10">
    <property type="entry name" value="Alanine racemase"/>
    <property type="match status" value="1"/>
</dbReference>
<dbReference type="SUPFAM" id="SSF51419">
    <property type="entry name" value="PLP-binding barrel"/>
    <property type="match status" value="1"/>
</dbReference>
<dbReference type="Pfam" id="PF02784">
    <property type="entry name" value="Orn_Arg_deC_N"/>
    <property type="match status" value="1"/>
</dbReference>
<dbReference type="InterPro" id="IPR022657">
    <property type="entry name" value="De-COase2_CS"/>
</dbReference>
<comment type="cofactor">
    <cofactor evidence="1 5 7 8">
        <name>pyridoxal 5'-phosphate</name>
        <dbReference type="ChEBI" id="CHEBI:597326"/>
    </cofactor>
</comment>
<feature type="binding site" evidence="5">
    <location>
        <position position="284"/>
    </location>
    <ligand>
        <name>substrate</name>
    </ligand>
</feature>
<dbReference type="GO" id="GO:0009089">
    <property type="term" value="P:lysine biosynthetic process via diaminopimelate"/>
    <property type="evidence" value="ECO:0007669"/>
    <property type="project" value="UniProtKB-UniRule"/>
</dbReference>
<dbReference type="PROSITE" id="PS00879">
    <property type="entry name" value="ODR_DC_2_2"/>
    <property type="match status" value="1"/>
</dbReference>
<comment type="subunit">
    <text evidence="5">Homodimer.</text>
</comment>
<evidence type="ECO:0000313" key="10">
    <source>
        <dbReference type="EMBL" id="WCL55237.1"/>
    </source>
</evidence>
<dbReference type="PANTHER" id="PTHR43727:SF2">
    <property type="entry name" value="GROUP IV DECARBOXYLASE"/>
    <property type="match status" value="1"/>
</dbReference>
<reference evidence="10" key="1">
    <citation type="submission" date="2023-01" db="EMBL/GenBank/DDBJ databases">
        <title>The genome sequence of Kordiimonadaceae bacterium 6D33.</title>
        <authorList>
            <person name="Liu Y."/>
        </authorList>
    </citation>
    <scope>NUCLEOTIDE SEQUENCE</scope>
    <source>
        <strain evidence="10">6D33</strain>
    </source>
</reference>
<dbReference type="InterPro" id="IPR002986">
    <property type="entry name" value="DAP_deCOOHase_LysA"/>
</dbReference>
<dbReference type="HAMAP" id="MF_02120">
    <property type="entry name" value="LysA"/>
    <property type="match status" value="1"/>
</dbReference>
<feature type="binding site" evidence="5">
    <location>
        <position position="245"/>
    </location>
    <ligand>
        <name>pyridoxal 5'-phosphate</name>
        <dbReference type="ChEBI" id="CHEBI:597326"/>
    </ligand>
</feature>
<keyword evidence="2 5" id="KW-0210">Decarboxylase</keyword>
<evidence type="ECO:0000313" key="11">
    <source>
        <dbReference type="Proteomes" id="UP001217500"/>
    </source>
</evidence>
<dbReference type="GO" id="GO:0030170">
    <property type="term" value="F:pyridoxal phosphate binding"/>
    <property type="evidence" value="ECO:0007669"/>
    <property type="project" value="UniProtKB-UniRule"/>
</dbReference>
<evidence type="ECO:0000256" key="7">
    <source>
        <dbReference type="PIRSR" id="PIRSR600183-50"/>
    </source>
</evidence>
<feature type="binding site" evidence="5">
    <location>
        <position position="320"/>
    </location>
    <ligand>
        <name>substrate</name>
    </ligand>
</feature>
<keyword evidence="11" id="KW-1185">Reference proteome</keyword>
<dbReference type="PRINTS" id="PR01179">
    <property type="entry name" value="ODADCRBXLASE"/>
</dbReference>
<feature type="binding site" evidence="5">
    <location>
        <position position="379"/>
    </location>
    <ligand>
        <name>substrate</name>
    </ligand>
</feature>
<feature type="modified residue" description="N6-(pyridoxal phosphate)lysine" evidence="5 7">
    <location>
        <position position="66"/>
    </location>
</feature>
<gene>
    <name evidence="5 10" type="primary">lysA</name>
    <name evidence="10" type="ORF">PH603_05635</name>
</gene>
<dbReference type="GO" id="GO:0008836">
    <property type="term" value="F:diaminopimelate decarboxylase activity"/>
    <property type="evidence" value="ECO:0007669"/>
    <property type="project" value="UniProtKB-UniRule"/>
</dbReference>
<dbReference type="EMBL" id="CP116805">
    <property type="protein sequence ID" value="WCL55237.1"/>
    <property type="molecule type" value="Genomic_DNA"/>
</dbReference>
<dbReference type="AlphaFoldDB" id="A0AAE9XS04"/>
<evidence type="ECO:0000256" key="6">
    <source>
        <dbReference type="NCBIfam" id="TIGR01048"/>
    </source>
</evidence>
<evidence type="ECO:0000256" key="1">
    <source>
        <dbReference type="ARBA" id="ARBA00001933"/>
    </source>
</evidence>
<comment type="catalytic activity">
    <reaction evidence="5 8">
        <text>meso-2,6-diaminopimelate + H(+) = L-lysine + CO2</text>
        <dbReference type="Rhea" id="RHEA:15101"/>
        <dbReference type="ChEBI" id="CHEBI:15378"/>
        <dbReference type="ChEBI" id="CHEBI:16526"/>
        <dbReference type="ChEBI" id="CHEBI:32551"/>
        <dbReference type="ChEBI" id="CHEBI:57791"/>
        <dbReference type="EC" id="4.1.1.20"/>
    </reaction>
</comment>
<feature type="binding site" evidence="5">
    <location>
        <position position="351"/>
    </location>
    <ligand>
        <name>substrate</name>
    </ligand>
</feature>